<dbReference type="OrthoDB" id="5874021at2"/>
<protein>
    <submittedName>
        <fullName evidence="1">Uncharacterized protein</fullName>
    </submittedName>
</protein>
<sequence length="411" mass="45728">MKHISKRPLAVVLTTTLMGCANESPTTSPESGALNQPMVYQHVESALVASHVTKPKGGNQIDTTKTTVPTKLTVAKPSNVMAQKPSAQTTKGVTVDATQSQRTTTKAYEVFDNETYEQVLTRWLDREGYAPFYKALNKNSTKVLKQKVGTSSVSYNTFDKATKQLLEQAKLNAWEMDWLSESAKVELGFRLLLDHESKTATLIGNPPSIKITGGKKVTAKKFHSAYAGETYETVLYRWLAQEGYVRVGKLLDEDETKVLKQTISSSQDFYGNFAAATTELMDAALLAARQNEKNERQGWISDEGKEGLQLYLRLNDLKKEAVLTSSKQPTYMFMVTSGSLKDNFLRLTDAYGWKATENQYLTQDYKVTFGYPIVTEQGNIKKALEILLADFPKLAGGIVPSTRTTYVFAEE</sequence>
<reference evidence="2" key="1">
    <citation type="submission" date="2016-06" db="EMBL/GenBank/DDBJ databases">
        <authorList>
            <person name="Rodrigo-Torres L."/>
            <person name="Arahal R.D."/>
            <person name="Lucena T."/>
        </authorList>
    </citation>
    <scope>NUCLEOTIDE SEQUENCE [LARGE SCALE GENOMIC DNA]</scope>
    <source>
        <strain evidence="2">CECT8203</strain>
    </source>
</reference>
<organism evidence="1 2">
    <name type="scientific">Vibrio thalassae</name>
    <dbReference type="NCBI Taxonomy" id="1243014"/>
    <lineage>
        <taxon>Bacteria</taxon>
        <taxon>Pseudomonadati</taxon>
        <taxon>Pseudomonadota</taxon>
        <taxon>Gammaproteobacteria</taxon>
        <taxon>Vibrionales</taxon>
        <taxon>Vibrionaceae</taxon>
        <taxon>Vibrio</taxon>
    </lineage>
</organism>
<evidence type="ECO:0000313" key="1">
    <source>
        <dbReference type="EMBL" id="SNX47231.1"/>
    </source>
</evidence>
<gene>
    <name evidence="1" type="ORF">VTH8203_00832</name>
</gene>
<name>A0A240EFD1_9VIBR</name>
<dbReference type="AlphaFoldDB" id="A0A240EFD1"/>
<dbReference type="PROSITE" id="PS51257">
    <property type="entry name" value="PROKAR_LIPOPROTEIN"/>
    <property type="match status" value="1"/>
</dbReference>
<keyword evidence="2" id="KW-1185">Reference proteome</keyword>
<accession>A0A240EFD1</accession>
<evidence type="ECO:0000313" key="2">
    <source>
        <dbReference type="Proteomes" id="UP000219336"/>
    </source>
</evidence>
<proteinExistence type="predicted"/>
<dbReference type="Proteomes" id="UP000219336">
    <property type="component" value="Unassembled WGS sequence"/>
</dbReference>
<dbReference type="EMBL" id="OANU01000006">
    <property type="protein sequence ID" value="SNX47231.1"/>
    <property type="molecule type" value="Genomic_DNA"/>
</dbReference>
<dbReference type="RefSeq" id="WP_096992523.1">
    <property type="nucleotide sequence ID" value="NZ_JBHSII010000006.1"/>
</dbReference>